<sequence length="187" mass="20720">MAEFELLTHLFSATESSLSSTLFPPSPFRSTTVFILEVSPNPIEAVPYSIDFAPIVRPVDLGSPIEDPEAETFRRGGEEVDLVVAGFVLFFPIYSSYKAKPGLYVEDLFVREPYRRRGFGRMLLSAVAAKAAEMGFGKVEWCVLDWNANAIRFYEEMGAEVSQNRRVCRLTGDALQAHRSGGGGRSV</sequence>
<dbReference type="Gene3D" id="3.40.630.30">
    <property type="match status" value="1"/>
</dbReference>
<name>A0AAV9E546_ACOCL</name>
<dbReference type="EMBL" id="JAUJYO010000009">
    <property type="protein sequence ID" value="KAK1308389.1"/>
    <property type="molecule type" value="Genomic_DNA"/>
</dbReference>
<keyword evidence="5" id="KW-1185">Reference proteome</keyword>
<dbReference type="Proteomes" id="UP001180020">
    <property type="component" value="Unassembled WGS sequence"/>
</dbReference>
<evidence type="ECO:0000313" key="4">
    <source>
        <dbReference type="EMBL" id="KAK1308389.1"/>
    </source>
</evidence>
<accession>A0AAV9E546</accession>
<dbReference type="CDD" id="cd04301">
    <property type="entry name" value="NAT_SF"/>
    <property type="match status" value="1"/>
</dbReference>
<dbReference type="PANTHER" id="PTHR10545:SF29">
    <property type="entry name" value="GH14572P-RELATED"/>
    <property type="match status" value="1"/>
</dbReference>
<dbReference type="InterPro" id="IPR016181">
    <property type="entry name" value="Acyl_CoA_acyltransferase"/>
</dbReference>
<dbReference type="InterPro" id="IPR000182">
    <property type="entry name" value="GNAT_dom"/>
</dbReference>
<comment type="caution">
    <text evidence="4">The sequence shown here is derived from an EMBL/GenBank/DDBJ whole genome shotgun (WGS) entry which is preliminary data.</text>
</comment>
<dbReference type="PROSITE" id="PS51186">
    <property type="entry name" value="GNAT"/>
    <property type="match status" value="1"/>
</dbReference>
<feature type="domain" description="N-acetyltransferase" evidence="3">
    <location>
        <begin position="36"/>
        <end position="182"/>
    </location>
</feature>
<evidence type="ECO:0000259" key="3">
    <source>
        <dbReference type="PROSITE" id="PS51186"/>
    </source>
</evidence>
<evidence type="ECO:0000313" key="5">
    <source>
        <dbReference type="Proteomes" id="UP001180020"/>
    </source>
</evidence>
<reference evidence="4" key="1">
    <citation type="journal article" date="2023" name="Nat. Commun.">
        <title>Diploid and tetraploid genomes of Acorus and the evolution of monocots.</title>
        <authorList>
            <person name="Ma L."/>
            <person name="Liu K.W."/>
            <person name="Li Z."/>
            <person name="Hsiao Y.Y."/>
            <person name="Qi Y."/>
            <person name="Fu T."/>
            <person name="Tang G.D."/>
            <person name="Zhang D."/>
            <person name="Sun W.H."/>
            <person name="Liu D.K."/>
            <person name="Li Y."/>
            <person name="Chen G.Z."/>
            <person name="Liu X.D."/>
            <person name="Liao X.Y."/>
            <person name="Jiang Y.T."/>
            <person name="Yu X."/>
            <person name="Hao Y."/>
            <person name="Huang J."/>
            <person name="Zhao X.W."/>
            <person name="Ke S."/>
            <person name="Chen Y.Y."/>
            <person name="Wu W.L."/>
            <person name="Hsu J.L."/>
            <person name="Lin Y.F."/>
            <person name="Huang M.D."/>
            <person name="Li C.Y."/>
            <person name="Huang L."/>
            <person name="Wang Z.W."/>
            <person name="Zhao X."/>
            <person name="Zhong W.Y."/>
            <person name="Peng D.H."/>
            <person name="Ahmad S."/>
            <person name="Lan S."/>
            <person name="Zhang J.S."/>
            <person name="Tsai W.C."/>
            <person name="Van de Peer Y."/>
            <person name="Liu Z.J."/>
        </authorList>
    </citation>
    <scope>NUCLEOTIDE SEQUENCE</scope>
    <source>
        <strain evidence="4">CP</strain>
    </source>
</reference>
<dbReference type="PANTHER" id="PTHR10545">
    <property type="entry name" value="DIAMINE N-ACETYLTRANSFERASE"/>
    <property type="match status" value="1"/>
</dbReference>
<dbReference type="AlphaFoldDB" id="A0AAV9E546"/>
<keyword evidence="2" id="KW-0012">Acyltransferase</keyword>
<organism evidence="4 5">
    <name type="scientific">Acorus calamus</name>
    <name type="common">Sweet flag</name>
    <dbReference type="NCBI Taxonomy" id="4465"/>
    <lineage>
        <taxon>Eukaryota</taxon>
        <taxon>Viridiplantae</taxon>
        <taxon>Streptophyta</taxon>
        <taxon>Embryophyta</taxon>
        <taxon>Tracheophyta</taxon>
        <taxon>Spermatophyta</taxon>
        <taxon>Magnoliopsida</taxon>
        <taxon>Liliopsida</taxon>
        <taxon>Acoraceae</taxon>
        <taxon>Acorus</taxon>
    </lineage>
</organism>
<proteinExistence type="predicted"/>
<dbReference type="Pfam" id="PF00583">
    <property type="entry name" value="Acetyltransf_1"/>
    <property type="match status" value="1"/>
</dbReference>
<keyword evidence="1" id="KW-0808">Transferase</keyword>
<gene>
    <name evidence="4" type="ORF">QJS10_CPA09g01778</name>
</gene>
<evidence type="ECO:0000256" key="2">
    <source>
        <dbReference type="ARBA" id="ARBA00023315"/>
    </source>
</evidence>
<reference evidence="4" key="2">
    <citation type="submission" date="2023-06" db="EMBL/GenBank/DDBJ databases">
        <authorList>
            <person name="Ma L."/>
            <person name="Liu K.-W."/>
            <person name="Li Z."/>
            <person name="Hsiao Y.-Y."/>
            <person name="Qi Y."/>
            <person name="Fu T."/>
            <person name="Tang G."/>
            <person name="Zhang D."/>
            <person name="Sun W.-H."/>
            <person name="Liu D.-K."/>
            <person name="Li Y."/>
            <person name="Chen G.-Z."/>
            <person name="Liu X.-D."/>
            <person name="Liao X.-Y."/>
            <person name="Jiang Y.-T."/>
            <person name="Yu X."/>
            <person name="Hao Y."/>
            <person name="Huang J."/>
            <person name="Zhao X.-W."/>
            <person name="Ke S."/>
            <person name="Chen Y.-Y."/>
            <person name="Wu W.-L."/>
            <person name="Hsu J.-L."/>
            <person name="Lin Y.-F."/>
            <person name="Huang M.-D."/>
            <person name="Li C.-Y."/>
            <person name="Huang L."/>
            <person name="Wang Z.-W."/>
            <person name="Zhao X."/>
            <person name="Zhong W.-Y."/>
            <person name="Peng D.-H."/>
            <person name="Ahmad S."/>
            <person name="Lan S."/>
            <person name="Zhang J.-S."/>
            <person name="Tsai W.-C."/>
            <person name="Van De Peer Y."/>
            <person name="Liu Z.-J."/>
        </authorList>
    </citation>
    <scope>NUCLEOTIDE SEQUENCE</scope>
    <source>
        <strain evidence="4">CP</strain>
        <tissue evidence="4">Leaves</tissue>
    </source>
</reference>
<dbReference type="SUPFAM" id="SSF55729">
    <property type="entry name" value="Acyl-CoA N-acyltransferases (Nat)"/>
    <property type="match status" value="1"/>
</dbReference>
<dbReference type="GO" id="GO:0008080">
    <property type="term" value="F:N-acetyltransferase activity"/>
    <property type="evidence" value="ECO:0007669"/>
    <property type="project" value="UniProtKB-ARBA"/>
</dbReference>
<evidence type="ECO:0000256" key="1">
    <source>
        <dbReference type="ARBA" id="ARBA00022679"/>
    </source>
</evidence>
<dbReference type="InterPro" id="IPR051016">
    <property type="entry name" value="Diverse_Substrate_AcTransf"/>
</dbReference>
<protein>
    <recommendedName>
        <fullName evidence="3">N-acetyltransferase domain-containing protein</fullName>
    </recommendedName>
</protein>